<accession>A0ABV7H1G2</accession>
<dbReference type="Gene3D" id="3.40.605.10">
    <property type="entry name" value="Aldehyde Dehydrogenase, Chain A, domain 1"/>
    <property type="match status" value="1"/>
</dbReference>
<reference evidence="6" key="1">
    <citation type="journal article" date="2019" name="Int. J. Syst. Evol. Microbiol.">
        <title>The Global Catalogue of Microorganisms (GCM) 10K type strain sequencing project: providing services to taxonomists for standard genome sequencing and annotation.</title>
        <authorList>
            <consortium name="The Broad Institute Genomics Platform"/>
            <consortium name="The Broad Institute Genome Sequencing Center for Infectious Disease"/>
            <person name="Wu L."/>
            <person name="Ma J."/>
        </authorList>
    </citation>
    <scope>NUCLEOTIDE SEQUENCE [LARGE SCALE GENOMIC DNA]</scope>
    <source>
        <strain evidence="6">KCTC 52366</strain>
    </source>
</reference>
<protein>
    <submittedName>
        <fullName evidence="5">Aldehyde dehydrogenase family protein</fullName>
    </submittedName>
</protein>
<comment type="similarity">
    <text evidence="3">Belongs to the aldehyde dehydrogenase family.</text>
</comment>
<evidence type="ECO:0000313" key="6">
    <source>
        <dbReference type="Proteomes" id="UP001595632"/>
    </source>
</evidence>
<sequence length="486" mass="52208">MTTFSFSMQTAQMLIDGELVEAASGARYDSLDPCTDKPLGSVPRASADDMNRAIEAAERAQPAWAALSVRERGTFLRKLAAALMEHAQPLLEVEVQDTGNVISEMGTDIRRSAEALEYYAGLGLELKGHTIPATPGNIHMTIREPYGVVGKLVPFNHPLMFAAAKIAAPLIAGNTVVLKPSDQSPLSACYLGAMCKDVFPAGVVNIVTGLGAEAGDALVAHPRVKRLGFIGSATTGRMIQRRAAEVAVKNISLELGGKNPMIVFPDADLKKAARAAVAGMNFAWQGQSCGSTSRLFLHDDIHDEVLTDIVSIVQGMKIGKPMDADAQVGPINNRPQYDKTQSYVAKALEEGARLECGGKRPDGFDPDGYWYEPTIFSGMTPDMTLAREEVFGPILSVFRWTDLEETIVHMNALDYGLTGAVWTSDLTTGLTVARRIESGVIWVNGVGAHYPGVPFGGKKNSGVGSEETYEDMLSYTEEKAINIILS</sequence>
<evidence type="ECO:0000256" key="1">
    <source>
        <dbReference type="ARBA" id="ARBA00023002"/>
    </source>
</evidence>
<dbReference type="Proteomes" id="UP001595632">
    <property type="component" value="Unassembled WGS sequence"/>
</dbReference>
<dbReference type="InterPro" id="IPR016161">
    <property type="entry name" value="Ald_DH/histidinol_DH"/>
</dbReference>
<dbReference type="InterPro" id="IPR029510">
    <property type="entry name" value="Ald_DH_CS_GLU"/>
</dbReference>
<proteinExistence type="inferred from homology"/>
<feature type="active site" evidence="2">
    <location>
        <position position="254"/>
    </location>
</feature>
<feature type="domain" description="Aldehyde dehydrogenase" evidence="4">
    <location>
        <begin position="21"/>
        <end position="481"/>
    </location>
</feature>
<evidence type="ECO:0000256" key="3">
    <source>
        <dbReference type="RuleBase" id="RU003345"/>
    </source>
</evidence>
<name>A0ABV7H1G2_9RHOB</name>
<dbReference type="SUPFAM" id="SSF53720">
    <property type="entry name" value="ALDH-like"/>
    <property type="match status" value="1"/>
</dbReference>
<dbReference type="PROSITE" id="PS00687">
    <property type="entry name" value="ALDEHYDE_DEHYDR_GLU"/>
    <property type="match status" value="1"/>
</dbReference>
<evidence type="ECO:0000259" key="4">
    <source>
        <dbReference type="Pfam" id="PF00171"/>
    </source>
</evidence>
<dbReference type="RefSeq" id="WP_275632511.1">
    <property type="nucleotide sequence ID" value="NZ_JARGYD010000003.1"/>
</dbReference>
<evidence type="ECO:0000256" key="2">
    <source>
        <dbReference type="PROSITE-ProRule" id="PRU10007"/>
    </source>
</evidence>
<evidence type="ECO:0000313" key="5">
    <source>
        <dbReference type="EMBL" id="MFC3145556.1"/>
    </source>
</evidence>
<dbReference type="Pfam" id="PF00171">
    <property type="entry name" value="Aldedh"/>
    <property type="match status" value="1"/>
</dbReference>
<gene>
    <name evidence="5" type="ORF">ACFOGP_22735</name>
</gene>
<dbReference type="Gene3D" id="3.40.309.10">
    <property type="entry name" value="Aldehyde Dehydrogenase, Chain A, domain 2"/>
    <property type="match status" value="1"/>
</dbReference>
<keyword evidence="1 3" id="KW-0560">Oxidoreductase</keyword>
<keyword evidence="6" id="KW-1185">Reference proteome</keyword>
<comment type="caution">
    <text evidence="5">The sequence shown here is derived from an EMBL/GenBank/DDBJ whole genome shotgun (WGS) entry which is preliminary data.</text>
</comment>
<dbReference type="InterPro" id="IPR016162">
    <property type="entry name" value="Ald_DH_N"/>
</dbReference>
<dbReference type="EMBL" id="JBHRTB010000010">
    <property type="protein sequence ID" value="MFC3145556.1"/>
    <property type="molecule type" value="Genomic_DNA"/>
</dbReference>
<dbReference type="InterPro" id="IPR016163">
    <property type="entry name" value="Ald_DH_C"/>
</dbReference>
<dbReference type="PANTHER" id="PTHR11699">
    <property type="entry name" value="ALDEHYDE DEHYDROGENASE-RELATED"/>
    <property type="match status" value="1"/>
</dbReference>
<organism evidence="5 6">
    <name type="scientific">Psychromarinibacter halotolerans</name>
    <dbReference type="NCBI Taxonomy" id="1775175"/>
    <lineage>
        <taxon>Bacteria</taxon>
        <taxon>Pseudomonadati</taxon>
        <taxon>Pseudomonadota</taxon>
        <taxon>Alphaproteobacteria</taxon>
        <taxon>Rhodobacterales</taxon>
        <taxon>Paracoccaceae</taxon>
        <taxon>Psychromarinibacter</taxon>
    </lineage>
</organism>
<dbReference type="InterPro" id="IPR015590">
    <property type="entry name" value="Aldehyde_DH_dom"/>
</dbReference>